<dbReference type="PRINTS" id="PR00381">
    <property type="entry name" value="KINESINLIGHT"/>
</dbReference>
<evidence type="ECO:0000313" key="12">
    <source>
        <dbReference type="EMBL" id="PZO38528.1"/>
    </source>
</evidence>
<dbReference type="Pfam" id="PF13374">
    <property type="entry name" value="TPR_10"/>
    <property type="match status" value="1"/>
</dbReference>
<evidence type="ECO:0000313" key="13">
    <source>
        <dbReference type="Proteomes" id="UP000249467"/>
    </source>
</evidence>
<keyword evidence="6 10" id="KW-0802">TPR repeat</keyword>
<evidence type="ECO:0000256" key="8">
    <source>
        <dbReference type="ARBA" id="ARBA00023175"/>
    </source>
</evidence>
<evidence type="ECO:0000256" key="2">
    <source>
        <dbReference type="ARBA" id="ARBA00009622"/>
    </source>
</evidence>
<protein>
    <submittedName>
        <fullName evidence="12">Tetratricopeptide repeat protein</fullName>
    </submittedName>
</protein>
<evidence type="ECO:0000256" key="5">
    <source>
        <dbReference type="ARBA" id="ARBA00022737"/>
    </source>
</evidence>
<dbReference type="Pfam" id="PF00931">
    <property type="entry name" value="NB-ARC"/>
    <property type="match status" value="1"/>
</dbReference>
<feature type="repeat" description="TPR" evidence="10">
    <location>
        <begin position="437"/>
        <end position="470"/>
    </location>
</feature>
<dbReference type="InterPro" id="IPR002182">
    <property type="entry name" value="NB-ARC"/>
</dbReference>
<dbReference type="SUPFAM" id="SSF48452">
    <property type="entry name" value="TPR-like"/>
    <property type="match status" value="2"/>
</dbReference>
<feature type="repeat" description="TPR" evidence="10">
    <location>
        <begin position="647"/>
        <end position="680"/>
    </location>
</feature>
<comment type="similarity">
    <text evidence="2">Belongs to the kinesin light chain family.</text>
</comment>
<comment type="caution">
    <text evidence="12">The sequence shown here is derived from an EMBL/GenBank/DDBJ whole genome shotgun (WGS) entry which is preliminary data.</text>
</comment>
<dbReference type="GO" id="GO:0007018">
    <property type="term" value="P:microtubule-based movement"/>
    <property type="evidence" value="ECO:0007669"/>
    <property type="project" value="TreeGrafter"/>
</dbReference>
<comment type="subcellular location">
    <subcellularLocation>
        <location evidence="1">Cytoplasm</location>
        <location evidence="1">Cytoskeleton</location>
    </subcellularLocation>
</comment>
<evidence type="ECO:0000256" key="6">
    <source>
        <dbReference type="ARBA" id="ARBA00022803"/>
    </source>
</evidence>
<dbReference type="InterPro" id="IPR002151">
    <property type="entry name" value="Kinesin_light"/>
</dbReference>
<feature type="repeat" description="TPR" evidence="10">
    <location>
        <begin position="479"/>
        <end position="512"/>
    </location>
</feature>
<evidence type="ECO:0000256" key="1">
    <source>
        <dbReference type="ARBA" id="ARBA00004245"/>
    </source>
</evidence>
<dbReference type="Gene3D" id="1.25.40.10">
    <property type="entry name" value="Tetratricopeptide repeat domain"/>
    <property type="match status" value="2"/>
</dbReference>
<dbReference type="EMBL" id="QBML01000023">
    <property type="protein sequence ID" value="PZO38528.1"/>
    <property type="molecule type" value="Genomic_DNA"/>
</dbReference>
<dbReference type="SMART" id="SM00028">
    <property type="entry name" value="TPR"/>
    <property type="match status" value="7"/>
</dbReference>
<feature type="repeat" description="TPR" evidence="10">
    <location>
        <begin position="563"/>
        <end position="596"/>
    </location>
</feature>
<organism evidence="12 13">
    <name type="scientific">Pseudanabaena frigida</name>
    <dbReference type="NCBI Taxonomy" id="945775"/>
    <lineage>
        <taxon>Bacteria</taxon>
        <taxon>Bacillati</taxon>
        <taxon>Cyanobacteriota</taxon>
        <taxon>Cyanophyceae</taxon>
        <taxon>Pseudanabaenales</taxon>
        <taxon>Pseudanabaenaceae</taxon>
        <taxon>Pseudanabaena</taxon>
    </lineage>
</organism>
<keyword evidence="9" id="KW-0206">Cytoskeleton</keyword>
<dbReference type="Pfam" id="PF13424">
    <property type="entry name" value="TPR_12"/>
    <property type="match status" value="3"/>
</dbReference>
<dbReference type="Proteomes" id="UP000249467">
    <property type="component" value="Unassembled WGS sequence"/>
</dbReference>
<dbReference type="GO" id="GO:0043531">
    <property type="term" value="F:ADP binding"/>
    <property type="evidence" value="ECO:0007669"/>
    <property type="project" value="InterPro"/>
</dbReference>
<dbReference type="InterPro" id="IPR027417">
    <property type="entry name" value="P-loop_NTPase"/>
</dbReference>
<reference evidence="12 13" key="1">
    <citation type="submission" date="2018-04" db="EMBL/GenBank/DDBJ databases">
        <authorList>
            <person name="Go L.Y."/>
            <person name="Mitchell J.A."/>
        </authorList>
    </citation>
    <scope>NUCLEOTIDE SEQUENCE [LARGE SCALE GENOMIC DNA]</scope>
    <source>
        <strain evidence="12">ULC066bin1</strain>
    </source>
</reference>
<dbReference type="PROSITE" id="PS50005">
    <property type="entry name" value="TPR"/>
    <property type="match status" value="4"/>
</dbReference>
<dbReference type="GO" id="GO:0019894">
    <property type="term" value="F:kinesin binding"/>
    <property type="evidence" value="ECO:0007669"/>
    <property type="project" value="TreeGrafter"/>
</dbReference>
<dbReference type="AlphaFoldDB" id="A0A2W4Y5L4"/>
<keyword evidence="8" id="KW-0505">Motor protein</keyword>
<dbReference type="GO" id="GO:0005874">
    <property type="term" value="C:microtubule"/>
    <property type="evidence" value="ECO:0007669"/>
    <property type="project" value="UniProtKB-KW"/>
</dbReference>
<dbReference type="GO" id="GO:0005737">
    <property type="term" value="C:cytoplasm"/>
    <property type="evidence" value="ECO:0007669"/>
    <property type="project" value="TreeGrafter"/>
</dbReference>
<sequence>MPQTNVTFFAGRDEDLAKVHELLQKNQRVAVSAFVKGMGGVGKSELALQYALRHLLTDYSGGICWLRGNEGTLPTQLQDFVQVQLGETMPDGLDSGEKLAGHCWRRLSERVEGQMLVVLDDVKDYGNVEPFLPTLDGKFRVLVTTRLGLGNAMQQYTLDVLMLAAAVDLLKSFLPEADPRRGNDGEIEKLCEWLGRLPLAIELVGRYLARKPDLSIAKMQERLNEKKLQQDALTDTQRMALAEMTAKLNVAAAFDLSWQELSEGAQRLACLLSLFALAPIHWQWVIDAMSDVDEEELEACRDDELLNLHLLERKQQGVYELHQLLREYFHFQLKQHPEWQALRQQVAISLLNISKGIGQTITIDQVKEVTPAIPHLEMLGSELLDDIPNPEEDVIWTFCGIARFYGGQGLYASALIPYQNCLNETESRLGADHPSVATSINNLALLYYSQGKYSKAEPFYLRSLEISERQLGADHPSVATSLNNLALLYESQGKYSEAEPLYLRSLEIRERQLGVDYPDVATSLNNLAELYRIQGKYSEAELLYLRSLEIRELQLGADHPDVAQSFNNLALLYDSQGKYNEAESLYVRSLEIMERQLGVDHPDVASSLNNLALLYDSQRKYSEAELLYLRSLSIRERQLGADHPDVAQSLSNLAALYHNTQRHPEALQSIQRAIQIYEQKLGTEHPDTQNALSWLQTIQDAM</sequence>
<keyword evidence="7" id="KW-0175">Coiled coil</keyword>
<gene>
    <name evidence="12" type="ORF">DCF19_16455</name>
</gene>
<evidence type="ECO:0000256" key="4">
    <source>
        <dbReference type="ARBA" id="ARBA00022701"/>
    </source>
</evidence>
<keyword evidence="3" id="KW-0963">Cytoplasm</keyword>
<dbReference type="InterPro" id="IPR019734">
    <property type="entry name" value="TPR_rpt"/>
</dbReference>
<keyword evidence="5" id="KW-0677">Repeat</keyword>
<dbReference type="GO" id="GO:0005871">
    <property type="term" value="C:kinesin complex"/>
    <property type="evidence" value="ECO:0007669"/>
    <property type="project" value="InterPro"/>
</dbReference>
<evidence type="ECO:0000256" key="9">
    <source>
        <dbReference type="ARBA" id="ARBA00023212"/>
    </source>
</evidence>
<keyword evidence="4" id="KW-0493">Microtubule</keyword>
<dbReference type="PANTHER" id="PTHR45783">
    <property type="entry name" value="KINESIN LIGHT CHAIN"/>
    <property type="match status" value="1"/>
</dbReference>
<evidence type="ECO:0000256" key="3">
    <source>
        <dbReference type="ARBA" id="ARBA00022490"/>
    </source>
</evidence>
<dbReference type="SUPFAM" id="SSF52540">
    <property type="entry name" value="P-loop containing nucleoside triphosphate hydrolases"/>
    <property type="match status" value="1"/>
</dbReference>
<accession>A0A2W4Y5L4</accession>
<evidence type="ECO:0000256" key="7">
    <source>
        <dbReference type="ARBA" id="ARBA00023054"/>
    </source>
</evidence>
<evidence type="ECO:0000256" key="10">
    <source>
        <dbReference type="PROSITE-ProRule" id="PRU00339"/>
    </source>
</evidence>
<feature type="domain" description="NB-ARC" evidence="11">
    <location>
        <begin position="13"/>
        <end position="153"/>
    </location>
</feature>
<proteinExistence type="inferred from homology"/>
<dbReference type="Gene3D" id="3.40.50.300">
    <property type="entry name" value="P-loop containing nucleotide triphosphate hydrolases"/>
    <property type="match status" value="1"/>
</dbReference>
<dbReference type="InterPro" id="IPR011990">
    <property type="entry name" value="TPR-like_helical_dom_sf"/>
</dbReference>
<dbReference type="PANTHER" id="PTHR45783:SF3">
    <property type="entry name" value="KINESIN LIGHT CHAIN"/>
    <property type="match status" value="1"/>
</dbReference>
<reference evidence="12 13" key="2">
    <citation type="submission" date="2018-06" db="EMBL/GenBank/DDBJ databases">
        <title>Metagenomic assembly of (sub)arctic Cyanobacteria and their associated microbiome from non-axenic cultures.</title>
        <authorList>
            <person name="Baurain D."/>
        </authorList>
    </citation>
    <scope>NUCLEOTIDE SEQUENCE [LARGE SCALE GENOMIC DNA]</scope>
    <source>
        <strain evidence="12">ULC066bin1</strain>
    </source>
</reference>
<evidence type="ECO:0000259" key="11">
    <source>
        <dbReference type="Pfam" id="PF00931"/>
    </source>
</evidence>
<name>A0A2W4Y5L4_9CYAN</name>